<dbReference type="PROSITE" id="PS51379">
    <property type="entry name" value="4FE4S_FER_2"/>
    <property type="match status" value="1"/>
</dbReference>
<protein>
    <submittedName>
        <fullName evidence="5">4Fe-4S dicluster domain-containing protein</fullName>
    </submittedName>
</protein>
<dbReference type="GO" id="GO:0046872">
    <property type="term" value="F:metal ion binding"/>
    <property type="evidence" value="ECO:0007669"/>
    <property type="project" value="UniProtKB-KW"/>
</dbReference>
<evidence type="ECO:0000256" key="3">
    <source>
        <dbReference type="ARBA" id="ARBA00023014"/>
    </source>
</evidence>
<comment type="caution">
    <text evidence="5">The sequence shown here is derived from an EMBL/GenBank/DDBJ whole genome shotgun (WGS) entry which is preliminary data.</text>
</comment>
<dbReference type="AlphaFoldDB" id="A0AA41W969"/>
<organism evidence="5 6">
    <name type="scientific">Echinimonas agarilytica</name>
    <dbReference type="NCBI Taxonomy" id="1215918"/>
    <lineage>
        <taxon>Bacteria</taxon>
        <taxon>Pseudomonadati</taxon>
        <taxon>Pseudomonadota</taxon>
        <taxon>Gammaproteobacteria</taxon>
        <taxon>Alteromonadales</taxon>
        <taxon>Echinimonadaceae</taxon>
        <taxon>Echinimonas</taxon>
    </lineage>
</organism>
<dbReference type="InterPro" id="IPR017896">
    <property type="entry name" value="4Fe4S_Fe-S-bd"/>
</dbReference>
<accession>A0AA41W969</accession>
<dbReference type="InterPro" id="IPR017900">
    <property type="entry name" value="4Fe4S_Fe_S_CS"/>
</dbReference>
<evidence type="ECO:0000313" key="5">
    <source>
        <dbReference type="EMBL" id="MCM2680459.1"/>
    </source>
</evidence>
<evidence type="ECO:0000256" key="2">
    <source>
        <dbReference type="ARBA" id="ARBA00023004"/>
    </source>
</evidence>
<dbReference type="SUPFAM" id="SSF54862">
    <property type="entry name" value="4Fe-4S ferredoxins"/>
    <property type="match status" value="1"/>
</dbReference>
<dbReference type="GO" id="GO:0051536">
    <property type="term" value="F:iron-sulfur cluster binding"/>
    <property type="evidence" value="ECO:0007669"/>
    <property type="project" value="UniProtKB-KW"/>
</dbReference>
<reference evidence="5 6" key="1">
    <citation type="journal article" date="2013" name="Antonie Van Leeuwenhoek">
        <title>Echinimonas agarilytica gen. nov., sp. nov., a new gammaproteobacterium isolated from the sea urchin Strongylocentrotus intermedius.</title>
        <authorList>
            <person name="Nedashkovskaya O.I."/>
            <person name="Stenkova A.M."/>
            <person name="Zhukova N.V."/>
            <person name="Van Trappen S."/>
            <person name="Lee J.S."/>
            <person name="Kim S.B."/>
        </authorList>
    </citation>
    <scope>NUCLEOTIDE SEQUENCE [LARGE SCALE GENOMIC DNA]</scope>
    <source>
        <strain evidence="5 6">KMM 6351</strain>
    </source>
</reference>
<evidence type="ECO:0000313" key="6">
    <source>
        <dbReference type="Proteomes" id="UP001165393"/>
    </source>
</evidence>
<keyword evidence="6" id="KW-1185">Reference proteome</keyword>
<keyword evidence="2" id="KW-0408">Iron</keyword>
<sequence>MAVEITQACIHCQACKQVCPQHAIKSNGKTTAVIVHRCDECQSSWSAPQCASICPIEEAIVSADGQPLNPKGSLKPDLSVLDRIAARLSAER</sequence>
<feature type="domain" description="4Fe-4S ferredoxin-type" evidence="4">
    <location>
        <begin position="1"/>
        <end position="29"/>
    </location>
</feature>
<dbReference type="Pfam" id="PF13237">
    <property type="entry name" value="Fer4_10"/>
    <property type="match status" value="1"/>
</dbReference>
<dbReference type="Gene3D" id="3.30.70.20">
    <property type="match status" value="1"/>
</dbReference>
<keyword evidence="3" id="KW-0411">Iron-sulfur</keyword>
<keyword evidence="1" id="KW-0479">Metal-binding</keyword>
<dbReference type="RefSeq" id="WP_251261898.1">
    <property type="nucleotide sequence ID" value="NZ_JAMQGP010000006.1"/>
</dbReference>
<evidence type="ECO:0000259" key="4">
    <source>
        <dbReference type="PROSITE" id="PS51379"/>
    </source>
</evidence>
<name>A0AA41W969_9GAMM</name>
<dbReference type="EMBL" id="JAMQGP010000006">
    <property type="protein sequence ID" value="MCM2680459.1"/>
    <property type="molecule type" value="Genomic_DNA"/>
</dbReference>
<gene>
    <name evidence="5" type="ORF">NAF29_12375</name>
</gene>
<dbReference type="PROSITE" id="PS00198">
    <property type="entry name" value="4FE4S_FER_1"/>
    <property type="match status" value="1"/>
</dbReference>
<evidence type="ECO:0000256" key="1">
    <source>
        <dbReference type="ARBA" id="ARBA00022723"/>
    </source>
</evidence>
<proteinExistence type="predicted"/>
<dbReference type="Proteomes" id="UP001165393">
    <property type="component" value="Unassembled WGS sequence"/>
</dbReference>